<reference evidence="7 8" key="2">
    <citation type="submission" date="2025-04" db="UniProtKB">
        <authorList>
            <consortium name="RefSeq"/>
        </authorList>
    </citation>
    <scope>IDENTIFICATION</scope>
    <source>
        <tissue evidence="7 8">Young leaves</tissue>
    </source>
</reference>
<dbReference type="InterPro" id="IPR003591">
    <property type="entry name" value="Leu-rich_rpt_typical-subtyp"/>
</dbReference>
<evidence type="ECO:0000256" key="3">
    <source>
        <dbReference type="ARBA" id="ARBA00022821"/>
    </source>
</evidence>
<dbReference type="OrthoDB" id="695281at2759"/>
<evidence type="ECO:0000256" key="2">
    <source>
        <dbReference type="ARBA" id="ARBA00022737"/>
    </source>
</evidence>
<dbReference type="InterPro" id="IPR032675">
    <property type="entry name" value="LRR_dom_sf"/>
</dbReference>
<keyword evidence="2" id="KW-0677">Repeat</keyword>
<dbReference type="GO" id="GO:0009626">
    <property type="term" value="P:plant-type hypersensitive response"/>
    <property type="evidence" value="ECO:0007669"/>
    <property type="project" value="UniProtKB-ARBA"/>
</dbReference>
<dbReference type="PANTHER" id="PTHR23155">
    <property type="entry name" value="DISEASE RESISTANCE PROTEIN RP"/>
    <property type="match status" value="1"/>
</dbReference>
<dbReference type="GO" id="GO:0002758">
    <property type="term" value="P:innate immune response-activating signaling pathway"/>
    <property type="evidence" value="ECO:0007669"/>
    <property type="project" value="UniProtKB-ARBA"/>
</dbReference>
<dbReference type="PANTHER" id="PTHR23155:SF1205">
    <property type="entry name" value="DISEASE RESISTANCE PROTEIN RPM1"/>
    <property type="match status" value="1"/>
</dbReference>
<dbReference type="InterPro" id="IPR055414">
    <property type="entry name" value="LRR_R13L4/SHOC2-like"/>
</dbReference>
<protein>
    <submittedName>
        <fullName evidence="7 8">Disease resistance RPP13-like protein 1 isoform X1</fullName>
    </submittedName>
</protein>
<proteinExistence type="predicted"/>
<dbReference type="Proteomes" id="UP000228380">
    <property type="component" value="Chromosome 1"/>
</dbReference>
<dbReference type="InterPro" id="IPR036388">
    <property type="entry name" value="WH-like_DNA-bd_sf"/>
</dbReference>
<evidence type="ECO:0000313" key="10">
    <source>
        <dbReference type="RefSeq" id="XP_038979661.1"/>
    </source>
</evidence>
<dbReference type="Gene3D" id="3.80.10.10">
    <property type="entry name" value="Ribonuclease Inhibitor"/>
    <property type="match status" value="1"/>
</dbReference>
<keyword evidence="3" id="KW-0611">Plant defense</keyword>
<evidence type="ECO:0000259" key="5">
    <source>
        <dbReference type="Pfam" id="PF23598"/>
    </source>
</evidence>
<organism evidence="6 10">
    <name type="scientific">Phoenix dactylifera</name>
    <name type="common">Date palm</name>
    <dbReference type="NCBI Taxonomy" id="42345"/>
    <lineage>
        <taxon>Eukaryota</taxon>
        <taxon>Viridiplantae</taxon>
        <taxon>Streptophyta</taxon>
        <taxon>Embryophyta</taxon>
        <taxon>Tracheophyta</taxon>
        <taxon>Spermatophyta</taxon>
        <taxon>Magnoliopsida</taxon>
        <taxon>Liliopsida</taxon>
        <taxon>Arecaceae</taxon>
        <taxon>Coryphoideae</taxon>
        <taxon>Phoeniceae</taxon>
        <taxon>Phoenix</taxon>
    </lineage>
</organism>
<keyword evidence="6" id="KW-1185">Reference proteome</keyword>
<sequence>MPAHLKPCFVYCSMFPKDYEFDGDELVRLWMAQGYIQTRGSRRRMEDIGNEYFNDLQRRSFFDSFDSKFKMHDMIHDLAKSIAGNECWAIVDKKLLSLPDGVRHLYAQDEEEFGKSLCSYKYLRVLRTLLIQFRFSGLWDPNRSKIEISQRIKFLPLLRCLRTLEFCCGREDEIPDLLSNLKHLRYLRIMSDKIEKLPESICLLYHLQTLVLDCPHFAELPDGLDNLTNLRYLCIRTNKIEKLPESICLLYHLQTLVLNCPHLAELDGLDNLTNLRYLRIRTDKIEKLPKSICLLYHLQILILGCWNLAELPDGLGNLTNLRYLQIWNQQILYLPPGMGKLTNLQRLLISCKVQGSIGVLKNLVNLESLHHRGCWS</sequence>
<dbReference type="InterPro" id="IPR058922">
    <property type="entry name" value="WHD_DRP"/>
</dbReference>
<evidence type="ECO:0000256" key="1">
    <source>
        <dbReference type="ARBA" id="ARBA00022614"/>
    </source>
</evidence>
<reference evidence="6" key="1">
    <citation type="journal article" date="2019" name="Nat. Commun.">
        <title>Genome-wide association mapping of date palm fruit traits.</title>
        <authorList>
            <person name="Hazzouri K.M."/>
            <person name="Gros-Balthazard M."/>
            <person name="Flowers J.M."/>
            <person name="Copetti D."/>
            <person name="Lemansour A."/>
            <person name="Lebrun M."/>
            <person name="Masmoudi K."/>
            <person name="Ferrand S."/>
            <person name="Dhar M.I."/>
            <person name="Fresquez Z.A."/>
            <person name="Rosas U."/>
            <person name="Zhang J."/>
            <person name="Talag J."/>
            <person name="Lee S."/>
            <person name="Kudrna D."/>
            <person name="Powell R.F."/>
            <person name="Leitch I.J."/>
            <person name="Krueger R.R."/>
            <person name="Wing R.A."/>
            <person name="Amiri K.M.A."/>
            <person name="Purugganan M.D."/>
        </authorList>
    </citation>
    <scope>NUCLEOTIDE SEQUENCE [LARGE SCALE GENOMIC DNA]</scope>
    <source>
        <strain evidence="6">cv. Khalas</strain>
    </source>
</reference>
<accession>A0A8B8ZZB9</accession>
<evidence type="ECO:0000313" key="9">
    <source>
        <dbReference type="RefSeq" id="XP_038979657.1"/>
    </source>
</evidence>
<dbReference type="Pfam" id="PF23559">
    <property type="entry name" value="WHD_DRP"/>
    <property type="match status" value="1"/>
</dbReference>
<dbReference type="RefSeq" id="XP_038979661.1">
    <property type="nucleotide sequence ID" value="XM_039123733.1"/>
</dbReference>
<dbReference type="SUPFAM" id="SSF52058">
    <property type="entry name" value="L domain-like"/>
    <property type="match status" value="1"/>
</dbReference>
<dbReference type="RefSeq" id="XP_038979649.1">
    <property type="nucleotide sequence ID" value="XM_039123721.1"/>
</dbReference>
<dbReference type="PROSITE" id="PS51450">
    <property type="entry name" value="LRR"/>
    <property type="match status" value="1"/>
</dbReference>
<evidence type="ECO:0000259" key="4">
    <source>
        <dbReference type="Pfam" id="PF23559"/>
    </source>
</evidence>
<dbReference type="RefSeq" id="XP_038979652.1">
    <property type="nucleotide sequence ID" value="XM_039123724.1"/>
</dbReference>
<dbReference type="RefSeq" id="XP_038979657.1">
    <property type="nucleotide sequence ID" value="XM_039123729.1"/>
</dbReference>
<name>A0A8B8ZZB9_PHODC</name>
<dbReference type="Pfam" id="PF23598">
    <property type="entry name" value="LRR_14"/>
    <property type="match status" value="1"/>
</dbReference>
<dbReference type="AlphaFoldDB" id="A0A8B8ZZB9"/>
<dbReference type="SMART" id="SM00369">
    <property type="entry name" value="LRR_TYP"/>
    <property type="match status" value="4"/>
</dbReference>
<dbReference type="GeneID" id="108510880"/>
<feature type="domain" description="Disease resistance R13L4/SHOC-2-like LRR" evidence="5">
    <location>
        <begin position="264"/>
        <end position="370"/>
    </location>
</feature>
<gene>
    <name evidence="7 8 9 10 11" type="primary">LOC108510880</name>
</gene>
<evidence type="ECO:0000313" key="8">
    <source>
        <dbReference type="RefSeq" id="XP_038979652.1"/>
    </source>
</evidence>
<evidence type="ECO:0000313" key="6">
    <source>
        <dbReference type="Proteomes" id="UP000228380"/>
    </source>
</evidence>
<evidence type="ECO:0000313" key="11">
    <source>
        <dbReference type="RefSeq" id="XP_038979667.1"/>
    </source>
</evidence>
<dbReference type="InterPro" id="IPR001611">
    <property type="entry name" value="Leu-rich_rpt"/>
</dbReference>
<dbReference type="Gene3D" id="1.10.10.10">
    <property type="entry name" value="Winged helix-like DNA-binding domain superfamily/Winged helix DNA-binding domain"/>
    <property type="match status" value="1"/>
</dbReference>
<dbReference type="InterPro" id="IPR044974">
    <property type="entry name" value="Disease_R_plants"/>
</dbReference>
<dbReference type="FunFam" id="1.10.10.10:FF:000322">
    <property type="entry name" value="Probable disease resistance protein At1g63360"/>
    <property type="match status" value="1"/>
</dbReference>
<evidence type="ECO:0000313" key="7">
    <source>
        <dbReference type="RefSeq" id="XP_038979649.1"/>
    </source>
</evidence>
<dbReference type="KEGG" id="pda:108510880"/>
<dbReference type="RefSeq" id="XP_038979667.1">
    <property type="nucleotide sequence ID" value="XM_039123739.1"/>
</dbReference>
<keyword evidence="1" id="KW-0433">Leucine-rich repeat</keyword>
<feature type="domain" description="Disease resistance protein winged helix" evidence="4">
    <location>
        <begin position="14"/>
        <end position="79"/>
    </location>
</feature>
<dbReference type="GO" id="GO:0042742">
    <property type="term" value="P:defense response to bacterium"/>
    <property type="evidence" value="ECO:0007669"/>
    <property type="project" value="UniProtKB-ARBA"/>
</dbReference>